<dbReference type="Gene3D" id="1.20.1080.10">
    <property type="entry name" value="Glycerol uptake facilitator protein"/>
    <property type="match status" value="1"/>
</dbReference>
<reference evidence="7 8" key="1">
    <citation type="journal article" date="2014" name="BMC Genomics">
        <title>Comparison of environmental and isolate Sulfobacillus genomes reveals diverse carbon, sulfur, nitrogen, and hydrogen metabolisms.</title>
        <authorList>
            <person name="Justice N.B."/>
            <person name="Norman A."/>
            <person name="Brown C.T."/>
            <person name="Singh A."/>
            <person name="Thomas B.C."/>
            <person name="Banfield J.F."/>
        </authorList>
    </citation>
    <scope>NUCLEOTIDE SEQUENCE [LARGE SCALE GENOMIC DNA]</scope>
    <source>
        <strain evidence="7">AMDSBA3</strain>
    </source>
</reference>
<comment type="caution">
    <text evidence="7">The sequence shown here is derived from an EMBL/GenBank/DDBJ whole genome shotgun (WGS) entry which is preliminary data.</text>
</comment>
<feature type="transmembrane region" description="Helical" evidence="6">
    <location>
        <begin position="334"/>
        <end position="354"/>
    </location>
</feature>
<dbReference type="InterPro" id="IPR023271">
    <property type="entry name" value="Aquaporin-like"/>
</dbReference>
<comment type="similarity">
    <text evidence="5">Belongs to the MIP/aquaporin (TC 1.A.8) family.</text>
</comment>
<proteinExistence type="inferred from homology"/>
<keyword evidence="2 5" id="KW-0812">Transmembrane</keyword>
<protein>
    <recommendedName>
        <fullName evidence="9">Aquaporin family protein</fullName>
    </recommendedName>
</protein>
<name>A0A2T2WK09_9FIRM</name>
<dbReference type="EMBL" id="PXYV01000015">
    <property type="protein sequence ID" value="PSR22556.1"/>
    <property type="molecule type" value="Genomic_DNA"/>
</dbReference>
<feature type="transmembrane region" description="Helical" evidence="6">
    <location>
        <begin position="179"/>
        <end position="197"/>
    </location>
</feature>
<comment type="subcellular location">
    <subcellularLocation>
        <location evidence="1">Membrane</location>
        <topology evidence="1">Multi-pass membrane protein</topology>
    </subcellularLocation>
</comment>
<keyword evidence="4 6" id="KW-0472">Membrane</keyword>
<dbReference type="Proteomes" id="UP000241848">
    <property type="component" value="Unassembled WGS sequence"/>
</dbReference>
<feature type="transmembrane region" description="Helical" evidence="6">
    <location>
        <begin position="20"/>
        <end position="40"/>
    </location>
</feature>
<evidence type="ECO:0000313" key="7">
    <source>
        <dbReference type="EMBL" id="PSR22556.1"/>
    </source>
</evidence>
<dbReference type="Pfam" id="PF00230">
    <property type="entry name" value="MIP"/>
    <property type="match status" value="1"/>
</dbReference>
<feature type="transmembrane region" description="Helical" evidence="6">
    <location>
        <begin position="297"/>
        <end position="314"/>
    </location>
</feature>
<evidence type="ECO:0000256" key="6">
    <source>
        <dbReference type="SAM" id="Phobius"/>
    </source>
</evidence>
<feature type="transmembrane region" description="Helical" evidence="6">
    <location>
        <begin position="265"/>
        <end position="285"/>
    </location>
</feature>
<evidence type="ECO:0000256" key="4">
    <source>
        <dbReference type="ARBA" id="ARBA00023136"/>
    </source>
</evidence>
<dbReference type="GO" id="GO:0005886">
    <property type="term" value="C:plasma membrane"/>
    <property type="evidence" value="ECO:0007669"/>
    <property type="project" value="TreeGrafter"/>
</dbReference>
<feature type="transmembrane region" description="Helical" evidence="6">
    <location>
        <begin position="135"/>
        <end position="159"/>
    </location>
</feature>
<evidence type="ECO:0000313" key="8">
    <source>
        <dbReference type="Proteomes" id="UP000241848"/>
    </source>
</evidence>
<gene>
    <name evidence="7" type="ORF">C7B45_06425</name>
</gene>
<dbReference type="PRINTS" id="PR00783">
    <property type="entry name" value="MINTRINSICP"/>
</dbReference>
<dbReference type="InterPro" id="IPR000425">
    <property type="entry name" value="MIP"/>
</dbReference>
<organism evidence="7 8">
    <name type="scientific">Sulfobacillus acidophilus</name>
    <dbReference type="NCBI Taxonomy" id="53633"/>
    <lineage>
        <taxon>Bacteria</taxon>
        <taxon>Bacillati</taxon>
        <taxon>Bacillota</taxon>
        <taxon>Clostridia</taxon>
        <taxon>Eubacteriales</taxon>
        <taxon>Clostridiales Family XVII. Incertae Sedis</taxon>
        <taxon>Sulfobacillus</taxon>
    </lineage>
</organism>
<dbReference type="PANTHER" id="PTHR19139">
    <property type="entry name" value="AQUAPORIN TRANSPORTER"/>
    <property type="match status" value="1"/>
</dbReference>
<feature type="transmembrane region" description="Helical" evidence="6">
    <location>
        <begin position="224"/>
        <end position="245"/>
    </location>
</feature>
<dbReference type="GO" id="GO:0015250">
    <property type="term" value="F:water channel activity"/>
    <property type="evidence" value="ECO:0007669"/>
    <property type="project" value="TreeGrafter"/>
</dbReference>
<evidence type="ECO:0000256" key="2">
    <source>
        <dbReference type="ARBA" id="ARBA00022692"/>
    </source>
</evidence>
<accession>A0A2T2WK09</accession>
<keyword evidence="3 6" id="KW-1133">Transmembrane helix</keyword>
<evidence type="ECO:0008006" key="9">
    <source>
        <dbReference type="Google" id="ProtNLM"/>
    </source>
</evidence>
<dbReference type="PANTHER" id="PTHR19139:SF284">
    <property type="entry name" value="AQUAPORIN"/>
    <property type="match status" value="1"/>
</dbReference>
<evidence type="ECO:0000256" key="3">
    <source>
        <dbReference type="ARBA" id="ARBA00022989"/>
    </source>
</evidence>
<dbReference type="InterPro" id="IPR034294">
    <property type="entry name" value="Aquaporin_transptr"/>
</dbReference>
<evidence type="ECO:0000256" key="5">
    <source>
        <dbReference type="RuleBase" id="RU000477"/>
    </source>
</evidence>
<evidence type="ECO:0000256" key="1">
    <source>
        <dbReference type="ARBA" id="ARBA00004141"/>
    </source>
</evidence>
<dbReference type="SUPFAM" id="SSF81338">
    <property type="entry name" value="Aquaporin-like"/>
    <property type="match status" value="1"/>
</dbReference>
<dbReference type="AlphaFoldDB" id="A0A2T2WK09"/>
<keyword evidence="5" id="KW-0813">Transport</keyword>
<sequence length="393" mass="42613">MRVGTPNMGNGRLLCPPAISTVPAIIHYYSYNVYLIIIVLSPVGRRHLIPPSDTVPLCFNREVTPSRRPLNGPSTEPTDSPMNTPMKCYATRGPFDGVSQHHREIQHPLYAAVNHSALSAEVCELETGVLMPKAWWILSLSECIGTALLLAVGGSFVVIDFAPTSPVTHWIASAALRRALTGFLFGSTGGLIALSWVGKSSGAHINPVVTLAFWLQKKLSKELALIYIISQFIGAIIGAALLSLWGSWARATHDAATVPGSLGAGIAVLGETTATFCLIVGLFVFLGHQVWRRYTPALFPVLYALLVWIEAPISGTSTNPARTLGPDLIAHIWAGWWVYLAGPTLGTLIGWIVLNQLLPWLHGEITVAKLYHFAHDPYEIFRTREQSGGSRSA</sequence>